<dbReference type="EMBL" id="CP000489">
    <property type="protein sequence ID" value="ABL68193.1"/>
    <property type="molecule type" value="Genomic_DNA"/>
</dbReference>
<feature type="transmembrane region" description="Helical" evidence="2">
    <location>
        <begin position="64"/>
        <end position="91"/>
    </location>
</feature>
<feature type="region of interest" description="Disordered" evidence="1">
    <location>
        <begin position="35"/>
        <end position="61"/>
    </location>
</feature>
<evidence type="ECO:0000256" key="1">
    <source>
        <dbReference type="SAM" id="MobiDB-lite"/>
    </source>
</evidence>
<protein>
    <submittedName>
        <fullName evidence="3">Uncharacterized protein</fullName>
    </submittedName>
</protein>
<name>A1AY49_PARDP</name>
<feature type="transmembrane region" description="Helical" evidence="2">
    <location>
        <begin position="98"/>
        <end position="120"/>
    </location>
</feature>
<dbReference type="STRING" id="318586.Pden_0076"/>
<sequence length="128" mass="13918">MNPFCQHALVAPGDRHVNRRDSEDYSGSQIGHCINRAKRKRPASSANQRDCSPFSSSDDDQPSAYLVVFLFLVSGWAIMIIALTATACWILDMSLMSIIYGYLGGGVFGAMVAIIGSLLVHETRHDAG</sequence>
<dbReference type="KEGG" id="pde:Pden_0076"/>
<gene>
    <name evidence="3" type="ordered locus">Pden_0076</name>
</gene>
<keyword evidence="2" id="KW-0812">Transmembrane</keyword>
<accession>A1AY49</accession>
<dbReference type="HOGENOM" id="CLU_1957447_0_0_5"/>
<reference evidence="4" key="1">
    <citation type="submission" date="2006-12" db="EMBL/GenBank/DDBJ databases">
        <title>Complete sequence of chromosome 1 of Paracoccus denitrificans PD1222.</title>
        <authorList>
            <person name="Copeland A."/>
            <person name="Lucas S."/>
            <person name="Lapidus A."/>
            <person name="Barry K."/>
            <person name="Detter J.C."/>
            <person name="Glavina del Rio T."/>
            <person name="Hammon N."/>
            <person name="Israni S."/>
            <person name="Dalin E."/>
            <person name="Tice H."/>
            <person name="Pitluck S."/>
            <person name="Munk A.C."/>
            <person name="Brettin T."/>
            <person name="Bruce D."/>
            <person name="Han C."/>
            <person name="Tapia R."/>
            <person name="Gilna P."/>
            <person name="Schmutz J."/>
            <person name="Larimer F."/>
            <person name="Land M."/>
            <person name="Hauser L."/>
            <person name="Kyrpides N."/>
            <person name="Lykidis A."/>
            <person name="Spiro S."/>
            <person name="Richardson D.J."/>
            <person name="Moir J.W.B."/>
            <person name="Ferguson S.J."/>
            <person name="van Spanning R.J.M."/>
            <person name="Richardson P."/>
        </authorList>
    </citation>
    <scope>NUCLEOTIDE SEQUENCE [LARGE SCALE GENOMIC DNA]</scope>
    <source>
        <strain evidence="4">Pd 1222</strain>
    </source>
</reference>
<evidence type="ECO:0000313" key="4">
    <source>
        <dbReference type="Proteomes" id="UP000000361"/>
    </source>
</evidence>
<keyword evidence="2" id="KW-0472">Membrane</keyword>
<dbReference type="Proteomes" id="UP000000361">
    <property type="component" value="Chromosome 1"/>
</dbReference>
<dbReference type="AlphaFoldDB" id="A1AY49"/>
<organism evidence="3 4">
    <name type="scientific">Paracoccus denitrificans (strain Pd 1222)</name>
    <dbReference type="NCBI Taxonomy" id="318586"/>
    <lineage>
        <taxon>Bacteria</taxon>
        <taxon>Pseudomonadati</taxon>
        <taxon>Pseudomonadota</taxon>
        <taxon>Alphaproteobacteria</taxon>
        <taxon>Rhodobacterales</taxon>
        <taxon>Paracoccaceae</taxon>
        <taxon>Paracoccus</taxon>
    </lineage>
</organism>
<keyword evidence="2" id="KW-1133">Transmembrane helix</keyword>
<evidence type="ECO:0000256" key="2">
    <source>
        <dbReference type="SAM" id="Phobius"/>
    </source>
</evidence>
<keyword evidence="4" id="KW-1185">Reference proteome</keyword>
<evidence type="ECO:0000313" key="3">
    <source>
        <dbReference type="EMBL" id="ABL68193.1"/>
    </source>
</evidence>
<dbReference type="EnsemblBacteria" id="ABL68193">
    <property type="protein sequence ID" value="ABL68193"/>
    <property type="gene ID" value="Pden_0076"/>
</dbReference>
<proteinExistence type="predicted"/>